<keyword evidence="4" id="KW-0479">Metal-binding</keyword>
<feature type="region of interest" description="Disordered" evidence="8">
    <location>
        <begin position="225"/>
        <end position="245"/>
    </location>
</feature>
<dbReference type="GO" id="GO:0004222">
    <property type="term" value="F:metalloendopeptidase activity"/>
    <property type="evidence" value="ECO:0007669"/>
    <property type="project" value="InterPro"/>
</dbReference>
<evidence type="ECO:0000256" key="5">
    <source>
        <dbReference type="ARBA" id="ARBA00022801"/>
    </source>
</evidence>
<reference evidence="11" key="1">
    <citation type="journal article" date="2015" name="PLoS Genet.">
        <title>Genome Sequence and Transcriptome Analyses of Chrysochromulina tobin: Metabolic Tools for Enhanced Algal Fitness in the Prominent Order Prymnesiales (Haptophyceae).</title>
        <authorList>
            <person name="Hovde B.T."/>
            <person name="Deodato C.R."/>
            <person name="Hunsperger H.M."/>
            <person name="Ryken S.A."/>
            <person name="Yost W."/>
            <person name="Jha R.K."/>
            <person name="Patterson J."/>
            <person name="Monnat R.J. Jr."/>
            <person name="Barlow S.B."/>
            <person name="Starkenburg S.R."/>
            <person name="Cattolico R.A."/>
        </authorList>
    </citation>
    <scope>NUCLEOTIDE SEQUENCE</scope>
    <source>
        <strain evidence="11">CCMP291</strain>
    </source>
</reference>
<sequence length="1226" mass="136058">MSVDISAEGSSDVTVAATPDVVDLSALIAFSTEDIDKPDLDDRKYRYLKLANNLQLLLVSDPECDHAAACADVAVGSASDPEELPGLAHFLEHMLFLGTAKYPAENAYQSFLEQHGGSSNAFTQHENTTYYFDVQHPFLLGALDRFAQFFLCPLFSESATEREMKAVDSENSKNLQSDAWRLQQLFKGAADPRHPWSRFNVGSIETLSDKLERYVRLELSTASVPATRGSAQPQPGAEGGGSAANVATASVHASVRAKHVPALKVRRTLIDFHSRHYSANLMTVAILGRECLDTLAQWAVPLFATVPDQKLPRPKFDVEPYPLSRLNNYYRIVPVKNFSSLTVTWALPPITEQVHSKPFRYVSHLLGHESEGSLLSLLKNKGWADQLMAGESRSHSDFACFDVTIELTDEADAHVDEIIGLIFAYIRLIAAEPEPQRWVFDEMRDLASVSFRFRDVVEPSSLVMALAASLQLHPPKLAHSHPYLYDEWRPDLISDLLMLMTPQRATVSHVSRVHESIATSRERWYGTMYQRTPISDALLAQWSAVPLHPELHFPTPNPFIPTDFALVCDSEVGKAEEAAAAQAEAAATAAATSAAHTAGNAPNAAAVELDVSRGLHPGVCCDRSGTGVPILGLRYHLKGKDYDLCQAEYDKLTDADKQLYEAIPPPHMPPPPPPCAQLLELTKPKPEDRLGLSFESWALYPYLGLVVDKVHKGFLIEASQLLAQGDVVHEIDGRAVSQPNEGAAVLRVAHGTIRLNVTRKADLPKLWHKTDRTFRRPKTSIMMDIASPHSYVSPEAACLTRLFFRLLQDELTEFVYPAECAGLHYSVYNSTSGLRLSVGGYNHKLPALLEKVLGRLATPTLDASRFQVQKDLQLKEYSNFFKGQPHALARYAASHLLEMSRWHMLEYIEYVGSDACSHASLAAFTPRLLERIHMNVLCHGNTSQAEAKALVEQAAEVLKSGPLRTSQRPMLRLLQLPADVEVVLRLHPSLYSDSERSLLNTADTNSAVEFTLQAGLDKRPDTITLELLVQILANPCYEQLRTKEQLGYIVNLGLRIDLGVTGLRVIVQSATHDAAHLDARIELFMAGVPMLLDKLTAEEFGNHRSALLTAKLEQPKTLRQESGIYWNEIAQGTYDFERDSKDAEVLRTLSKDEVIQFWGRHFDASTPGRRKLSAQSFAAHHALPSKLAAGVQQRPIHYIDGLEAVLEYKRTLAAYPPPLRCDKVWN</sequence>
<feature type="domain" description="PDZ" evidence="9">
    <location>
        <begin position="678"/>
        <end position="761"/>
    </location>
</feature>
<dbReference type="PROSITE" id="PS50106">
    <property type="entry name" value="PDZ"/>
    <property type="match status" value="1"/>
</dbReference>
<dbReference type="InterPro" id="IPR054734">
    <property type="entry name" value="PqqF-like_C_4"/>
</dbReference>
<evidence type="ECO:0000256" key="7">
    <source>
        <dbReference type="ARBA" id="ARBA00023049"/>
    </source>
</evidence>
<dbReference type="FunFam" id="3.30.830.10:FF:000012">
    <property type="entry name" value="Protease 3"/>
    <property type="match status" value="1"/>
</dbReference>
<comment type="cofactor">
    <cofactor evidence="1">
        <name>Zn(2+)</name>
        <dbReference type="ChEBI" id="CHEBI:29105"/>
    </cofactor>
</comment>
<dbReference type="SUPFAM" id="SSF63411">
    <property type="entry name" value="LuxS/MPP-like metallohydrolase"/>
    <property type="match status" value="5"/>
</dbReference>
<keyword evidence="11" id="KW-1185">Reference proteome</keyword>
<dbReference type="InterPro" id="IPR036034">
    <property type="entry name" value="PDZ_sf"/>
</dbReference>
<dbReference type="Pfam" id="PF16187">
    <property type="entry name" value="Peptidase_M16_M"/>
    <property type="match status" value="2"/>
</dbReference>
<dbReference type="Proteomes" id="UP000037460">
    <property type="component" value="Unassembled WGS sequence"/>
</dbReference>
<dbReference type="InterPro" id="IPR001431">
    <property type="entry name" value="Pept_M16_Zn_BS"/>
</dbReference>
<dbReference type="GO" id="GO:0043171">
    <property type="term" value="P:peptide catabolic process"/>
    <property type="evidence" value="ECO:0007669"/>
    <property type="project" value="TreeGrafter"/>
</dbReference>
<evidence type="ECO:0000256" key="6">
    <source>
        <dbReference type="ARBA" id="ARBA00022833"/>
    </source>
</evidence>
<protein>
    <submittedName>
        <fullName evidence="10">Insulin degrading enzyme</fullName>
    </submittedName>
</protein>
<evidence type="ECO:0000313" key="10">
    <source>
        <dbReference type="EMBL" id="KOO21449.1"/>
    </source>
</evidence>
<dbReference type="InterPro" id="IPR011249">
    <property type="entry name" value="Metalloenz_LuxS/M16"/>
</dbReference>
<dbReference type="PROSITE" id="PS00143">
    <property type="entry name" value="INSULINASE"/>
    <property type="match status" value="1"/>
</dbReference>
<evidence type="ECO:0000256" key="4">
    <source>
        <dbReference type="ARBA" id="ARBA00022723"/>
    </source>
</evidence>
<dbReference type="InterPro" id="IPR011765">
    <property type="entry name" value="Pept_M16_N"/>
</dbReference>
<evidence type="ECO:0000256" key="3">
    <source>
        <dbReference type="ARBA" id="ARBA00022670"/>
    </source>
</evidence>
<dbReference type="AlphaFoldDB" id="A0A0M0J4F1"/>
<dbReference type="InterPro" id="IPR001478">
    <property type="entry name" value="PDZ"/>
</dbReference>
<comment type="caution">
    <text evidence="10">The sequence shown here is derived from an EMBL/GenBank/DDBJ whole genome shotgun (WGS) entry which is preliminary data.</text>
</comment>
<accession>A0A0M0J4F1</accession>
<dbReference type="Gene3D" id="3.30.830.10">
    <property type="entry name" value="Metalloenzyme, LuxS/M16 peptidase-like"/>
    <property type="match status" value="4"/>
</dbReference>
<keyword evidence="7" id="KW-0482">Metalloprotease</keyword>
<dbReference type="InterPro" id="IPR007863">
    <property type="entry name" value="Peptidase_M16_C"/>
</dbReference>
<dbReference type="GO" id="GO:0005739">
    <property type="term" value="C:mitochondrion"/>
    <property type="evidence" value="ECO:0007669"/>
    <property type="project" value="TreeGrafter"/>
</dbReference>
<dbReference type="FunFam" id="3.30.830.10:FF:000005">
    <property type="entry name" value="nardilysin isoform X1"/>
    <property type="match status" value="1"/>
</dbReference>
<keyword evidence="3" id="KW-0645">Protease</keyword>
<evidence type="ECO:0000256" key="1">
    <source>
        <dbReference type="ARBA" id="ARBA00001947"/>
    </source>
</evidence>
<dbReference type="EMBL" id="JWZX01003362">
    <property type="protein sequence ID" value="KOO21449.1"/>
    <property type="molecule type" value="Genomic_DNA"/>
</dbReference>
<dbReference type="SUPFAM" id="SSF50156">
    <property type="entry name" value="PDZ domain-like"/>
    <property type="match status" value="1"/>
</dbReference>
<dbReference type="InterPro" id="IPR050626">
    <property type="entry name" value="Peptidase_M16"/>
</dbReference>
<keyword evidence="6" id="KW-0862">Zinc</keyword>
<dbReference type="Pfam" id="PF22456">
    <property type="entry name" value="PqqF-like_C_4"/>
    <property type="match status" value="1"/>
</dbReference>
<evidence type="ECO:0000259" key="9">
    <source>
        <dbReference type="PROSITE" id="PS50106"/>
    </source>
</evidence>
<keyword evidence="5" id="KW-0378">Hydrolase</keyword>
<dbReference type="InterPro" id="IPR032632">
    <property type="entry name" value="Peptidase_M16_M"/>
</dbReference>
<gene>
    <name evidence="10" type="ORF">Ctob_007746</name>
</gene>
<dbReference type="PANTHER" id="PTHR43690:SF18">
    <property type="entry name" value="INSULIN-DEGRADING ENZYME-RELATED"/>
    <property type="match status" value="1"/>
</dbReference>
<proteinExistence type="inferred from homology"/>
<dbReference type="Gene3D" id="2.30.42.10">
    <property type="match status" value="1"/>
</dbReference>
<dbReference type="PANTHER" id="PTHR43690">
    <property type="entry name" value="NARDILYSIN"/>
    <property type="match status" value="1"/>
</dbReference>
<evidence type="ECO:0000256" key="8">
    <source>
        <dbReference type="SAM" id="MobiDB-lite"/>
    </source>
</evidence>
<dbReference type="Pfam" id="PF00675">
    <property type="entry name" value="Peptidase_M16"/>
    <property type="match status" value="1"/>
</dbReference>
<comment type="similarity">
    <text evidence="2">Belongs to the peptidase M16 family.</text>
</comment>
<evidence type="ECO:0000256" key="2">
    <source>
        <dbReference type="ARBA" id="ARBA00007261"/>
    </source>
</evidence>
<evidence type="ECO:0000313" key="11">
    <source>
        <dbReference type="Proteomes" id="UP000037460"/>
    </source>
</evidence>
<dbReference type="GO" id="GO:0005829">
    <property type="term" value="C:cytosol"/>
    <property type="evidence" value="ECO:0007669"/>
    <property type="project" value="TreeGrafter"/>
</dbReference>
<organism evidence="10 11">
    <name type="scientific">Chrysochromulina tobinii</name>
    <dbReference type="NCBI Taxonomy" id="1460289"/>
    <lineage>
        <taxon>Eukaryota</taxon>
        <taxon>Haptista</taxon>
        <taxon>Haptophyta</taxon>
        <taxon>Prymnesiophyceae</taxon>
        <taxon>Prymnesiales</taxon>
        <taxon>Chrysochromulinaceae</taxon>
        <taxon>Chrysochromulina</taxon>
    </lineage>
</organism>
<name>A0A0M0J4F1_9EUKA</name>
<dbReference type="Pfam" id="PF05193">
    <property type="entry name" value="Peptidase_M16_C"/>
    <property type="match status" value="1"/>
</dbReference>
<dbReference type="GO" id="GO:0051603">
    <property type="term" value="P:proteolysis involved in protein catabolic process"/>
    <property type="evidence" value="ECO:0007669"/>
    <property type="project" value="TreeGrafter"/>
</dbReference>
<dbReference type="OrthoDB" id="952271at2759"/>
<dbReference type="GO" id="GO:0046872">
    <property type="term" value="F:metal ion binding"/>
    <property type="evidence" value="ECO:0007669"/>
    <property type="project" value="UniProtKB-KW"/>
</dbReference>